<dbReference type="FunFam" id="3.40.50.300:FF:000174">
    <property type="entry name" value="HPr kinase/phosphorylase"/>
    <property type="match status" value="1"/>
</dbReference>
<evidence type="ECO:0000256" key="7">
    <source>
        <dbReference type="ARBA" id="ARBA00022741"/>
    </source>
</evidence>
<dbReference type="CDD" id="cd01918">
    <property type="entry name" value="HprK_C"/>
    <property type="match status" value="1"/>
</dbReference>
<dbReference type="GO" id="GO:0000287">
    <property type="term" value="F:magnesium ion binding"/>
    <property type="evidence" value="ECO:0007669"/>
    <property type="project" value="UniProtKB-UniRule"/>
</dbReference>
<keyword evidence="4 14" id="KW-0723">Serine/threonine-protein kinase</keyword>
<keyword evidence="6 14" id="KW-0479">Metal-binding</keyword>
<dbReference type="InterPro" id="IPR027417">
    <property type="entry name" value="P-loop_NTPase"/>
</dbReference>
<evidence type="ECO:0000256" key="5">
    <source>
        <dbReference type="ARBA" id="ARBA00022679"/>
    </source>
</evidence>
<organism evidence="17 18">
    <name type="scientific">Ructibacterium gallinarum</name>
    <dbReference type="NCBI Taxonomy" id="2779355"/>
    <lineage>
        <taxon>Bacteria</taxon>
        <taxon>Bacillati</taxon>
        <taxon>Bacillota</taxon>
        <taxon>Clostridia</taxon>
        <taxon>Eubacteriales</taxon>
        <taxon>Oscillospiraceae</taxon>
        <taxon>Ructibacterium</taxon>
    </lineage>
</organism>
<dbReference type="InterPro" id="IPR011104">
    <property type="entry name" value="Hpr_kin/Pase_C"/>
</dbReference>
<evidence type="ECO:0000256" key="2">
    <source>
        <dbReference type="ARBA" id="ARBA00001946"/>
    </source>
</evidence>
<keyword evidence="11 14" id="KW-0511">Multifunctional enzyme</keyword>
<dbReference type="GO" id="GO:0004712">
    <property type="term" value="F:protein serine/threonine/tyrosine kinase activity"/>
    <property type="evidence" value="ECO:0007669"/>
    <property type="project" value="UniProtKB-UniRule"/>
</dbReference>
<comment type="caution">
    <text evidence="17">The sequence shown here is derived from an EMBL/GenBank/DDBJ whole genome shotgun (WGS) entry which is preliminary data.</text>
</comment>
<keyword evidence="9 14" id="KW-0067">ATP-binding</keyword>
<protein>
    <recommendedName>
        <fullName evidence="14">HPr kinase/phosphorylase</fullName>
        <shortName evidence="14">HPrK/P</shortName>
        <ecNumber evidence="14">2.7.11.-</ecNumber>
        <ecNumber evidence="14">2.7.4.-</ecNumber>
    </recommendedName>
    <alternativeName>
        <fullName evidence="14">HPr(Ser) kinase/phosphorylase</fullName>
    </alternativeName>
</protein>
<evidence type="ECO:0000259" key="15">
    <source>
        <dbReference type="Pfam" id="PF02603"/>
    </source>
</evidence>
<dbReference type="Pfam" id="PF02603">
    <property type="entry name" value="Hpr_kinase_N"/>
    <property type="match status" value="1"/>
</dbReference>
<dbReference type="GO" id="GO:0005524">
    <property type="term" value="F:ATP binding"/>
    <property type="evidence" value="ECO:0007669"/>
    <property type="project" value="UniProtKB-UniRule"/>
</dbReference>
<comment type="catalytic activity">
    <reaction evidence="13 14">
        <text>[HPr protein]-O-phospho-L-serine + phosphate + H(+) = [HPr protein]-L-serine + diphosphate</text>
        <dbReference type="Rhea" id="RHEA:46604"/>
        <dbReference type="Rhea" id="RHEA-COMP:11602"/>
        <dbReference type="Rhea" id="RHEA-COMP:11603"/>
        <dbReference type="ChEBI" id="CHEBI:15378"/>
        <dbReference type="ChEBI" id="CHEBI:29999"/>
        <dbReference type="ChEBI" id="CHEBI:33019"/>
        <dbReference type="ChEBI" id="CHEBI:43474"/>
        <dbReference type="ChEBI" id="CHEBI:83421"/>
    </reaction>
</comment>
<evidence type="ECO:0000256" key="10">
    <source>
        <dbReference type="ARBA" id="ARBA00022842"/>
    </source>
</evidence>
<feature type="active site" evidence="14">
    <location>
        <position position="160"/>
    </location>
</feature>
<dbReference type="Gene3D" id="3.40.1390.20">
    <property type="entry name" value="HprK N-terminal domain-like"/>
    <property type="match status" value="1"/>
</dbReference>
<dbReference type="EMBL" id="JADCKB010000003">
    <property type="protein sequence ID" value="MBE5039356.1"/>
    <property type="molecule type" value="Genomic_DNA"/>
</dbReference>
<dbReference type="SUPFAM" id="SSF53795">
    <property type="entry name" value="PEP carboxykinase-like"/>
    <property type="match status" value="1"/>
</dbReference>
<evidence type="ECO:0000256" key="9">
    <source>
        <dbReference type="ARBA" id="ARBA00022840"/>
    </source>
</evidence>
<dbReference type="GO" id="GO:0004674">
    <property type="term" value="F:protein serine/threonine kinase activity"/>
    <property type="evidence" value="ECO:0007669"/>
    <property type="project" value="UniProtKB-KW"/>
</dbReference>
<feature type="active site" evidence="14">
    <location>
        <position position="244"/>
    </location>
</feature>
<evidence type="ECO:0000256" key="13">
    <source>
        <dbReference type="ARBA" id="ARBA00047657"/>
    </source>
</evidence>
<evidence type="ECO:0000313" key="17">
    <source>
        <dbReference type="EMBL" id="MBE5039356.1"/>
    </source>
</evidence>
<evidence type="ECO:0000256" key="4">
    <source>
        <dbReference type="ARBA" id="ARBA00022527"/>
    </source>
</evidence>
<dbReference type="EC" id="2.7.11.-" evidence="14"/>
<dbReference type="Pfam" id="PF07475">
    <property type="entry name" value="Hpr_kinase_C"/>
    <property type="match status" value="1"/>
</dbReference>
<feature type="active site" description="Proton acceptor; for phosphorylation activity. Proton donor; for dephosphorylation activity" evidence="14">
    <location>
        <position position="178"/>
    </location>
</feature>
<comment type="similarity">
    <text evidence="3 14">Belongs to the HPrK/P family.</text>
</comment>
<dbReference type="PANTHER" id="PTHR30305">
    <property type="entry name" value="PROTEIN YJDM-RELATED"/>
    <property type="match status" value="1"/>
</dbReference>
<dbReference type="HAMAP" id="MF_01249">
    <property type="entry name" value="HPr_kinase"/>
    <property type="match status" value="1"/>
</dbReference>
<feature type="binding site" evidence="14">
    <location>
        <begin position="154"/>
        <end position="161"/>
    </location>
    <ligand>
        <name>ATP</name>
        <dbReference type="ChEBI" id="CHEBI:30616"/>
    </ligand>
</feature>
<dbReference type="EC" id="2.7.4.-" evidence="14"/>
<dbReference type="PANTHER" id="PTHR30305:SF1">
    <property type="entry name" value="HPR KINASE_PHOSPHORYLASE"/>
    <property type="match status" value="1"/>
</dbReference>
<keyword evidence="10 14" id="KW-0460">Magnesium</keyword>
<feature type="binding site" evidence="14">
    <location>
        <position position="161"/>
    </location>
    <ligand>
        <name>Mg(2+)</name>
        <dbReference type="ChEBI" id="CHEBI:18420"/>
    </ligand>
</feature>
<accession>A0A9D5R7M1</accession>
<dbReference type="InterPro" id="IPR003755">
    <property type="entry name" value="HPr(Ser)_kin/Pase"/>
</dbReference>
<comment type="miscellaneous">
    <text evidence="14">Both phosphorylation and phosphorolysis are carried out by the same active site and suggest a common mechanism for both reactions.</text>
</comment>
<dbReference type="NCBIfam" id="TIGR00679">
    <property type="entry name" value="hpr-ser"/>
    <property type="match status" value="1"/>
</dbReference>
<dbReference type="GO" id="GO:0006109">
    <property type="term" value="P:regulation of carbohydrate metabolic process"/>
    <property type="evidence" value="ECO:0007669"/>
    <property type="project" value="UniProtKB-UniRule"/>
</dbReference>
<feature type="domain" description="HPr(Ser) kinase/phosphorylase N-terminal" evidence="15">
    <location>
        <begin position="6"/>
        <end position="128"/>
    </location>
</feature>
<comment type="function">
    <text evidence="14">Catalyzes the ATP- as well as the pyrophosphate-dependent phosphorylation of a specific serine residue in HPr, a phosphocarrier protein of the phosphoenolpyruvate-dependent sugar phosphotransferase system (PTS). HprK/P also catalyzes the pyrophosphate-producing, inorganic phosphate-dependent dephosphorylation (phosphorolysis) of seryl-phosphorylated HPr (P-Ser-HPr). The two antagonistic activities of HprK/P are regulated by several intracellular metabolites, which change their concentration in response to the absence or presence of rapidly metabolisable carbon sources (glucose, fructose, etc.) in the growth medium. Therefore, by controlling the phosphorylation state of HPr, HPrK/P is a sensor enzyme that plays a major role in the regulation of carbon metabolism and sugar transport: it mediates carbon catabolite repression (CCR), and regulates PTS-catalyzed carbohydrate uptake and inducer exclusion.</text>
</comment>
<evidence type="ECO:0000256" key="8">
    <source>
        <dbReference type="ARBA" id="ARBA00022777"/>
    </source>
</evidence>
<comment type="cofactor">
    <cofactor evidence="2 14">
        <name>Mg(2+)</name>
        <dbReference type="ChEBI" id="CHEBI:18420"/>
    </cofactor>
</comment>
<evidence type="ECO:0000256" key="11">
    <source>
        <dbReference type="ARBA" id="ARBA00023268"/>
    </source>
</evidence>
<dbReference type="SUPFAM" id="SSF75138">
    <property type="entry name" value="HprK N-terminal domain-like"/>
    <property type="match status" value="1"/>
</dbReference>
<feature type="binding site" evidence="14">
    <location>
        <position position="203"/>
    </location>
    <ligand>
        <name>Mg(2+)</name>
        <dbReference type="ChEBI" id="CHEBI:18420"/>
    </ligand>
</feature>
<reference evidence="17" key="1">
    <citation type="submission" date="2020-10" db="EMBL/GenBank/DDBJ databases">
        <title>ChiBAC.</title>
        <authorList>
            <person name="Zenner C."/>
            <person name="Hitch T.C.A."/>
            <person name="Clavel T."/>
        </authorList>
    </citation>
    <scope>NUCLEOTIDE SEQUENCE</scope>
    <source>
        <strain evidence="17">DSM 107454</strain>
    </source>
</reference>
<evidence type="ECO:0000256" key="14">
    <source>
        <dbReference type="HAMAP-Rule" id="MF_01249"/>
    </source>
</evidence>
<keyword evidence="5 14" id="KW-0808">Transferase</keyword>
<comment type="domain">
    <text evidence="14">The Walker A ATP-binding motif also binds Pi and PPi.</text>
</comment>
<evidence type="ECO:0000256" key="1">
    <source>
        <dbReference type="ARBA" id="ARBA00001120"/>
    </source>
</evidence>
<dbReference type="RefSeq" id="WP_226391916.1">
    <property type="nucleotide sequence ID" value="NZ_JADCKB010000003.1"/>
</dbReference>
<evidence type="ECO:0000259" key="16">
    <source>
        <dbReference type="Pfam" id="PF07475"/>
    </source>
</evidence>
<dbReference type="Proteomes" id="UP000806542">
    <property type="component" value="Unassembled WGS sequence"/>
</dbReference>
<comment type="catalytic activity">
    <reaction evidence="1 14">
        <text>[HPr protein]-L-serine + ATP = [HPr protein]-O-phospho-L-serine + ADP + H(+)</text>
        <dbReference type="Rhea" id="RHEA:46600"/>
        <dbReference type="Rhea" id="RHEA-COMP:11602"/>
        <dbReference type="Rhea" id="RHEA-COMP:11603"/>
        <dbReference type="ChEBI" id="CHEBI:15378"/>
        <dbReference type="ChEBI" id="CHEBI:29999"/>
        <dbReference type="ChEBI" id="CHEBI:30616"/>
        <dbReference type="ChEBI" id="CHEBI:83421"/>
        <dbReference type="ChEBI" id="CHEBI:456216"/>
    </reaction>
</comment>
<sequence length="309" mass="34792">MENFSVELSKVVNEMKLDKLYYPDREIMVETADLNRPGLQITGFFDYFDPRRIQVFGMVENTYLATLTSEERYNCLKRLFEKNVTAVVLTRNGNASPEMMKLAEEYDTPVLRSSHPTSYFTSTLNAYLNVELAPRITRHGVLVEVYGQGVLIMGDSGVGKSEAAVELIKRGHRLVADDAVEIKKVSSKSLVGFAPDLIRHFIEIRGIGIVDVKNIFGMGAVKDSEKIDLIIHLEAWEHGKQYDRLGLVDEYTNILGLDIPSLTIPVRPGRNLAVIFEVAAMNNRQKMLGYNAAEELNRRIAERMSGFGN</sequence>
<dbReference type="GO" id="GO:0000155">
    <property type="term" value="F:phosphorelay sensor kinase activity"/>
    <property type="evidence" value="ECO:0007669"/>
    <property type="project" value="InterPro"/>
</dbReference>
<evidence type="ECO:0000256" key="12">
    <source>
        <dbReference type="ARBA" id="ARBA00023277"/>
    </source>
</evidence>
<keyword evidence="7 14" id="KW-0547">Nucleotide-binding</keyword>
<comment type="subunit">
    <text evidence="14">Homohexamer.</text>
</comment>
<feature type="domain" description="HPr kinase/phosphorylase C-terminal" evidence="16">
    <location>
        <begin position="131"/>
        <end position="299"/>
    </location>
</feature>
<dbReference type="AlphaFoldDB" id="A0A9D5R7M1"/>
<name>A0A9D5R7M1_9FIRM</name>
<evidence type="ECO:0000313" key="18">
    <source>
        <dbReference type="Proteomes" id="UP000806542"/>
    </source>
</evidence>
<keyword evidence="8 14" id="KW-0418">Kinase</keyword>
<evidence type="ECO:0000256" key="3">
    <source>
        <dbReference type="ARBA" id="ARBA00006883"/>
    </source>
</evidence>
<dbReference type="InterPro" id="IPR011126">
    <property type="entry name" value="Hpr_kin/Pase_Hpr_N"/>
</dbReference>
<gene>
    <name evidence="14 17" type="primary">hprK</name>
    <name evidence="17" type="ORF">INF28_02590</name>
</gene>
<keyword evidence="12 14" id="KW-0119">Carbohydrate metabolism</keyword>
<dbReference type="InterPro" id="IPR028979">
    <property type="entry name" value="Ser_kin/Pase_Hpr-like_N_sf"/>
</dbReference>
<feature type="region of interest" description="Important for the catalytic mechanism of dephosphorylation" evidence="14">
    <location>
        <begin position="265"/>
        <end position="270"/>
    </location>
</feature>
<evidence type="ECO:0000256" key="6">
    <source>
        <dbReference type="ARBA" id="ARBA00022723"/>
    </source>
</evidence>
<proteinExistence type="inferred from homology"/>
<feature type="region of interest" description="Important for the catalytic mechanism of both phosphorylation and dephosphorylation" evidence="14">
    <location>
        <begin position="202"/>
        <end position="211"/>
    </location>
</feature>
<feature type="active site" evidence="14">
    <location>
        <position position="139"/>
    </location>
</feature>
<keyword evidence="18" id="KW-1185">Reference proteome</keyword>
<dbReference type="Gene3D" id="3.40.50.300">
    <property type="entry name" value="P-loop containing nucleotide triphosphate hydrolases"/>
    <property type="match status" value="1"/>
</dbReference>